<evidence type="ECO:0000313" key="1">
    <source>
        <dbReference type="EMBL" id="SVD85691.1"/>
    </source>
</evidence>
<organism evidence="1">
    <name type="scientific">marine metagenome</name>
    <dbReference type="NCBI Taxonomy" id="408172"/>
    <lineage>
        <taxon>unclassified sequences</taxon>
        <taxon>metagenomes</taxon>
        <taxon>ecological metagenomes</taxon>
    </lineage>
</organism>
<reference evidence="1" key="1">
    <citation type="submission" date="2018-05" db="EMBL/GenBank/DDBJ databases">
        <authorList>
            <person name="Lanie J.A."/>
            <person name="Ng W.-L."/>
            <person name="Kazmierczak K.M."/>
            <person name="Andrzejewski T.M."/>
            <person name="Davidsen T.M."/>
            <person name="Wayne K.J."/>
            <person name="Tettelin H."/>
            <person name="Glass J.I."/>
            <person name="Rusch D."/>
            <person name="Podicherti R."/>
            <person name="Tsui H.-C.T."/>
            <person name="Winkler M.E."/>
        </authorList>
    </citation>
    <scope>NUCLEOTIDE SEQUENCE</scope>
</reference>
<protein>
    <submittedName>
        <fullName evidence="1">Uncharacterized protein</fullName>
    </submittedName>
</protein>
<proteinExistence type="predicted"/>
<sequence length="44" mass="4996">MSADRLGSTLQYLLEVRERRGAGYLTLLDPDRLSLTQLEERAGM</sequence>
<dbReference type="EMBL" id="UINC01177844">
    <property type="protein sequence ID" value="SVD85691.1"/>
    <property type="molecule type" value="Genomic_DNA"/>
</dbReference>
<dbReference type="AlphaFoldDB" id="A0A382YRK2"/>
<accession>A0A382YRK2</accession>
<feature type="non-terminal residue" evidence="1">
    <location>
        <position position="44"/>
    </location>
</feature>
<gene>
    <name evidence="1" type="ORF">METZ01_LOCUS438545</name>
</gene>
<name>A0A382YRK2_9ZZZZ</name>